<proteinExistence type="predicted"/>
<reference evidence="2" key="1">
    <citation type="submission" date="2023-07" db="EMBL/GenBank/DDBJ databases">
        <title>A draft genome of Kazachstania heterogenica Y-27499.</title>
        <authorList>
            <person name="Donic C."/>
            <person name="Kralova J.S."/>
            <person name="Fidel L."/>
            <person name="Ben-Dor S."/>
            <person name="Jung S."/>
        </authorList>
    </citation>
    <scope>NUCLEOTIDE SEQUENCE [LARGE SCALE GENOMIC DNA]</scope>
    <source>
        <strain evidence="2">Y27499</strain>
    </source>
</reference>
<comment type="caution">
    <text evidence="1">The sequence shown here is derived from an EMBL/GenBank/DDBJ whole genome shotgun (WGS) entry which is preliminary data.</text>
</comment>
<dbReference type="Proteomes" id="UP001306508">
    <property type="component" value="Unassembled WGS sequence"/>
</dbReference>
<organism evidence="1 2">
    <name type="scientific">Arxiozyma heterogenica</name>
    <dbReference type="NCBI Taxonomy" id="278026"/>
    <lineage>
        <taxon>Eukaryota</taxon>
        <taxon>Fungi</taxon>
        <taxon>Dikarya</taxon>
        <taxon>Ascomycota</taxon>
        <taxon>Saccharomycotina</taxon>
        <taxon>Saccharomycetes</taxon>
        <taxon>Saccharomycetales</taxon>
        <taxon>Saccharomycetaceae</taxon>
        <taxon>Arxiozyma</taxon>
    </lineage>
</organism>
<accession>A0AAN8A7W9</accession>
<dbReference type="AlphaFoldDB" id="A0AAN8A7W9"/>
<evidence type="ECO:0000313" key="1">
    <source>
        <dbReference type="EMBL" id="KAK5778620.1"/>
    </source>
</evidence>
<dbReference type="EMBL" id="JAWIZZ010000053">
    <property type="protein sequence ID" value="KAK5778620.1"/>
    <property type="molecule type" value="Genomic_DNA"/>
</dbReference>
<protein>
    <submittedName>
        <fullName evidence="1">Uncharacterized protein</fullName>
    </submittedName>
</protein>
<keyword evidence="2" id="KW-1185">Reference proteome</keyword>
<gene>
    <name evidence="1" type="ORF">RI543_004289</name>
</gene>
<name>A0AAN8A7W9_9SACH</name>
<evidence type="ECO:0000313" key="2">
    <source>
        <dbReference type="Proteomes" id="UP001306508"/>
    </source>
</evidence>
<sequence length="338" mass="38875">MDHFVDIKLLKTQQKNNQDKSTKSLKKFCFPDNFSTSSGPSVRSYLRNIYDDSLTPSSFSSSYSNNINTNTNNNKETEITTNNYNISLSTMDPEERKNLVDHLNKFSFEPFQNNPNNSNIITSRCSSSYKLEPKEIYHADKVNDQWESSSSRLSDSDWKANKNQFNEYSFFLNTYSINPPLRRNSVLPSSKPIKSNRRFSHKKTDAISLSQEFNINSYQTEPSNINNVDINLKGNQSNKIKSPRAQFERLNDIYIGDDDTYTNVTLLPSTTDPSLYTHHLSPIKTINNTREQIERNQNGNFESLDDFADFNNIDLEGRDFVSRPCTPKINLEGNTLSQ</sequence>